<proteinExistence type="predicted"/>
<organism evidence="1 2">
    <name type="scientific">Vallitalea maricola</name>
    <dbReference type="NCBI Taxonomy" id="3074433"/>
    <lineage>
        <taxon>Bacteria</taxon>
        <taxon>Bacillati</taxon>
        <taxon>Bacillota</taxon>
        <taxon>Clostridia</taxon>
        <taxon>Lachnospirales</taxon>
        <taxon>Vallitaleaceae</taxon>
        <taxon>Vallitalea</taxon>
    </lineage>
</organism>
<dbReference type="EMBL" id="BTPU01000026">
    <property type="protein sequence ID" value="GMQ62466.1"/>
    <property type="molecule type" value="Genomic_DNA"/>
</dbReference>
<dbReference type="Proteomes" id="UP001374599">
    <property type="component" value="Unassembled WGS sequence"/>
</dbReference>
<name>A0ACB5UJ23_9FIRM</name>
<sequence>MKKLSILVVTMLIAVLLCSCISKTDTSGSDLQEPNSDVNTPEYIKDIENMSDEDFLYNYINGLEVACNLNFGDASEISSDDLFTFFLYSLFIDEISYEEYNNKWFDNELNMFVIPEEDITSQLDRYFKGYDFDITKVEKLAAKYYDESKNAILISIIDGFGGERFTKIIDRSMDGNVVSITVEFYDEDYKELFETKTYEIEFHDNEYYLLKIETIE</sequence>
<comment type="caution">
    <text evidence="1">The sequence shown here is derived from an EMBL/GenBank/DDBJ whole genome shotgun (WGS) entry which is preliminary data.</text>
</comment>
<evidence type="ECO:0000313" key="2">
    <source>
        <dbReference type="Proteomes" id="UP001374599"/>
    </source>
</evidence>
<reference evidence="1" key="1">
    <citation type="submission" date="2023-09" db="EMBL/GenBank/DDBJ databases">
        <title>Vallitalea sediminicola and Vallitalea maricola sp. nov., anaerobic bacteria isolated from marine sediment.</title>
        <authorList>
            <person name="Hirano S."/>
            <person name="Maeda A."/>
            <person name="Terahara T."/>
            <person name="Mori K."/>
            <person name="Hamada M."/>
            <person name="Matsumoto R."/>
            <person name="Kobayashi T."/>
        </authorList>
    </citation>
    <scope>NUCLEOTIDE SEQUENCE</scope>
    <source>
        <strain evidence="1">AN17-2</strain>
    </source>
</reference>
<accession>A0ACB5UJ23</accession>
<evidence type="ECO:0000313" key="1">
    <source>
        <dbReference type="EMBL" id="GMQ62466.1"/>
    </source>
</evidence>
<protein>
    <submittedName>
        <fullName evidence="1">Uncharacterized protein</fullName>
    </submittedName>
</protein>
<keyword evidence="2" id="KW-1185">Reference proteome</keyword>
<gene>
    <name evidence="1" type="ORF">AN2V17_16980</name>
</gene>